<dbReference type="EMBL" id="KK936612">
    <property type="protein sequence ID" value="KFQ47483.1"/>
    <property type="molecule type" value="Genomic_DNA"/>
</dbReference>
<feature type="non-terminal residue" evidence="3">
    <location>
        <position position="1"/>
    </location>
</feature>
<dbReference type="InterPro" id="IPR037386">
    <property type="entry name" value="CCDC40"/>
</dbReference>
<protein>
    <submittedName>
        <fullName evidence="3">Coiled-coil domain-containing protein 40</fullName>
    </submittedName>
</protein>
<dbReference type="PANTHER" id="PTHR16275:SF8">
    <property type="entry name" value="COILED-COIL DOMAIN-CONTAINING PROTEIN 40"/>
    <property type="match status" value="1"/>
</dbReference>
<proteinExistence type="predicted"/>
<feature type="region of interest" description="Disordered" evidence="2">
    <location>
        <begin position="1"/>
        <end position="34"/>
    </location>
</feature>
<feature type="coiled-coil region" evidence="1">
    <location>
        <begin position="112"/>
        <end position="146"/>
    </location>
</feature>
<accession>A0A091RXZ7</accession>
<evidence type="ECO:0000313" key="3">
    <source>
        <dbReference type="EMBL" id="KFQ47483.1"/>
    </source>
</evidence>
<dbReference type="GO" id="GO:0005576">
    <property type="term" value="C:extracellular region"/>
    <property type="evidence" value="ECO:0007669"/>
    <property type="project" value="GOC"/>
</dbReference>
<dbReference type="AlphaFoldDB" id="A0A091RXZ7"/>
<dbReference type="Proteomes" id="UP000053840">
    <property type="component" value="Unassembled WGS sequence"/>
</dbReference>
<keyword evidence="4" id="KW-1185">Reference proteome</keyword>
<feature type="compositionally biased region" description="Basic and acidic residues" evidence="2">
    <location>
        <begin position="13"/>
        <end position="34"/>
    </location>
</feature>
<dbReference type="Pfam" id="PF08647">
    <property type="entry name" value="BRE1"/>
    <property type="match status" value="1"/>
</dbReference>
<organism evidence="3 4">
    <name type="scientific">Nestor notabilis</name>
    <name type="common">Kea</name>
    <dbReference type="NCBI Taxonomy" id="176057"/>
    <lineage>
        <taxon>Eukaryota</taxon>
        <taxon>Metazoa</taxon>
        <taxon>Chordata</taxon>
        <taxon>Craniata</taxon>
        <taxon>Vertebrata</taxon>
        <taxon>Euteleostomi</taxon>
        <taxon>Archelosauria</taxon>
        <taxon>Archosauria</taxon>
        <taxon>Dinosauria</taxon>
        <taxon>Saurischia</taxon>
        <taxon>Theropoda</taxon>
        <taxon>Coelurosauria</taxon>
        <taxon>Aves</taxon>
        <taxon>Neognathae</taxon>
        <taxon>Neoaves</taxon>
        <taxon>Telluraves</taxon>
        <taxon>Australaves</taxon>
        <taxon>Psittaciformes</taxon>
        <taxon>Psittacidae</taxon>
        <taxon>Nestor</taxon>
    </lineage>
</organism>
<dbReference type="PANTHER" id="PTHR16275">
    <property type="entry name" value="COILED-COIL DOMAIN-CONTAINING PROTEIN 40"/>
    <property type="match status" value="1"/>
</dbReference>
<feature type="coiled-coil region" evidence="1">
    <location>
        <begin position="516"/>
        <end position="571"/>
    </location>
</feature>
<gene>
    <name evidence="3" type="ORF">N333_08468</name>
</gene>
<evidence type="ECO:0000313" key="4">
    <source>
        <dbReference type="Proteomes" id="UP000053840"/>
    </source>
</evidence>
<evidence type="ECO:0000256" key="1">
    <source>
        <dbReference type="SAM" id="Coils"/>
    </source>
</evidence>
<evidence type="ECO:0000256" key="2">
    <source>
        <dbReference type="SAM" id="MobiDB-lite"/>
    </source>
</evidence>
<dbReference type="GO" id="GO:0005737">
    <property type="term" value="C:cytoplasm"/>
    <property type="evidence" value="ECO:0007669"/>
    <property type="project" value="TreeGrafter"/>
</dbReference>
<feature type="coiled-coil region" evidence="1">
    <location>
        <begin position="620"/>
        <end position="668"/>
    </location>
</feature>
<dbReference type="GO" id="GO:0035082">
    <property type="term" value="P:axoneme assembly"/>
    <property type="evidence" value="ECO:0007669"/>
    <property type="project" value="InterPro"/>
</dbReference>
<feature type="coiled-coil region" evidence="1">
    <location>
        <begin position="187"/>
        <end position="230"/>
    </location>
</feature>
<sequence length="884" mass="103308">ESAFEQFGQLTSERGDQRQEEECHQHGTEEREIRRSEKTIQETELVVLDPEHPLMRRFQTALKNYLTKQMEKVNLELKELRADTKKGQVEREELGVVLYGAQQQLAHLQLELEKSHDRRSQAAAARQQLEEELQSLRLTYKNMCQNTDNERRKVSAMQTQVENLALHLIYMQNMDEDMHHNILLMKKSTKKAEAEKLQAEVEKRKQDFLLDRLTRKAYELQEHIALLEAQFVAQAEDTKVTRQAVNEACMEVQAINMEKKRLMNYWTSSLAGMKQRDEAYIAMQELLSKYSSDLKSLETDILGCSKSIRKEEEKNEALVSTLSRSQNHASTTKKLIAQCLSAQEALRIEFSTYDRILHETEQAINRTKMDQAAHLNELLLILKDIEKGTEVKQQMENEIVAKLQDQLISNKATKHFSQLVAQLQRRKTDLELHFSKVENDTAQVILNTTHTTCRLAVLQKTLCELDKEINNIHNLVSCRQREIAKRNLLAESKRRVISQYNKRLEEILFELGGQELGPLEIEINKLNKEIEECNSEVVTLQKNWLNQQKELVKLTREQEEQIASLDMLKKQLTIMQQKKLRVEIDHHMKNMYNDLIKLNVLINKNNSSFEELQWSNIITENEFVRALKEAEKEAVEMQERHSQLSEEKERLLNSVVEAEHQIMLWEKKIQLTKEMRAAVDSVIGEGEIPAMKIEIHRMQVRYSQLRKQQEKMIREMEACVSRREAITVRGEGQKTADKKRFTKSSLHHKKEELRKKISETQQSTLDCDKTILELESTKASLSTAVSQKQEEVCRLQAESDDLDSDSEHLQNEKRWKHLQALKEGKYSPLCHSEQAWRKEQQKLQARLRTVRAIIGQVQQEHPEHQETLQWLGRCVQSRLAPQEA</sequence>
<dbReference type="GO" id="GO:0005929">
    <property type="term" value="C:cilium"/>
    <property type="evidence" value="ECO:0007669"/>
    <property type="project" value="TreeGrafter"/>
</dbReference>
<name>A0A091RXZ7_NESNO</name>
<dbReference type="GO" id="GO:0060287">
    <property type="term" value="P:epithelial cilium movement involved in determination of left/right asymmetry"/>
    <property type="evidence" value="ECO:0007669"/>
    <property type="project" value="TreeGrafter"/>
</dbReference>
<keyword evidence="1" id="KW-0175">Coiled coil</keyword>
<reference evidence="3 4" key="1">
    <citation type="submission" date="2014-04" db="EMBL/GenBank/DDBJ databases">
        <title>Genome evolution of avian class.</title>
        <authorList>
            <person name="Zhang G."/>
            <person name="Li C."/>
        </authorList>
    </citation>
    <scope>NUCLEOTIDE SEQUENCE [LARGE SCALE GENOMIC DNA]</scope>
    <source>
        <strain evidence="3">BGI_N333</strain>
    </source>
</reference>
<feature type="non-terminal residue" evidence="3">
    <location>
        <position position="884"/>
    </location>
</feature>
<dbReference type="GO" id="GO:0001947">
    <property type="term" value="P:heart looping"/>
    <property type="evidence" value="ECO:0007669"/>
    <property type="project" value="TreeGrafter"/>
</dbReference>